<dbReference type="GO" id="GO:0005737">
    <property type="term" value="C:cytoplasm"/>
    <property type="evidence" value="ECO:0007669"/>
    <property type="project" value="TreeGrafter"/>
</dbReference>
<proteinExistence type="predicted"/>
<evidence type="ECO:0000256" key="7">
    <source>
        <dbReference type="ARBA" id="ARBA00022771"/>
    </source>
</evidence>
<dbReference type="GO" id="GO:1990077">
    <property type="term" value="C:primosome complex"/>
    <property type="evidence" value="ECO:0007669"/>
    <property type="project" value="UniProtKB-KW"/>
</dbReference>
<dbReference type="CDD" id="cd03364">
    <property type="entry name" value="TOPRIM_DnaG_primases"/>
    <property type="match status" value="1"/>
</dbReference>
<organism evidence="11 12">
    <name type="scientific">Pseudomonas fluorescens</name>
    <dbReference type="NCBI Taxonomy" id="294"/>
    <lineage>
        <taxon>Bacteria</taxon>
        <taxon>Pseudomonadati</taxon>
        <taxon>Pseudomonadota</taxon>
        <taxon>Gammaproteobacteria</taxon>
        <taxon>Pseudomonadales</taxon>
        <taxon>Pseudomonadaceae</taxon>
        <taxon>Pseudomonas</taxon>
    </lineage>
</organism>
<dbReference type="AlphaFoldDB" id="A0A5E7QQ88"/>
<evidence type="ECO:0000313" key="11">
    <source>
        <dbReference type="EMBL" id="VVP61073.1"/>
    </source>
</evidence>
<dbReference type="GO" id="GO:0006269">
    <property type="term" value="P:DNA replication, synthesis of primer"/>
    <property type="evidence" value="ECO:0007669"/>
    <property type="project" value="UniProtKB-KW"/>
</dbReference>
<keyword evidence="5" id="KW-0235">DNA replication</keyword>
<protein>
    <submittedName>
        <fullName evidence="11">DNA primase</fullName>
        <ecNumber evidence="11">2.7.7.-</ecNumber>
    </submittedName>
</protein>
<keyword evidence="7" id="KW-0863">Zinc-finger</keyword>
<evidence type="ECO:0000256" key="8">
    <source>
        <dbReference type="ARBA" id="ARBA00022833"/>
    </source>
</evidence>
<evidence type="ECO:0000256" key="3">
    <source>
        <dbReference type="ARBA" id="ARBA00022679"/>
    </source>
</evidence>
<dbReference type="Gene3D" id="3.90.580.10">
    <property type="entry name" value="Zinc finger, CHC2-type domain"/>
    <property type="match status" value="1"/>
</dbReference>
<name>A0A5E7QQ88_PSEFL</name>
<sequence>MARIPEAELERLKREVSLVRLIQSQGHQLQKRGKDWVMGCVFHDESTPSLSVSDEKNLYHCFGCGAAGSVLDWVMKTQGVSLPHAVQLLRNDAPLENTEKVGVTRSHARHLPSLAASSSASVVSQVEDAALLRSVAEYYHANLKQSPEALAYLVSRGLNHPELIEHFQLGYANKTLTYRLPAGHTLAGRQMREQLQTLGVLRSTGHEHLNGCLVVPVLGLEDGAQPEQSGRVMQLYGRRMQPSNKIPANQSRHMYLATPLRGVWNEAALRASREIILCESLIDAMTFWCAGFRNVISAYGVNGFSQDHWQALKHHGTQRVVIAFDRDSAGDTAAEKLTEELRSAGIEVFRLVFPQGLDANAFALQVENPAQALGELLQRALWQGKGTSMAVEAEPSFSFAAAPQAVAAVALLPEIFASETTLPPVPGVPVSESATLADQFSENAQGDLLLAVADRRWRVRGWKKNLGPEQMRVNVQVRREVAEEHAAGREAAYYVDSFDLYAAKARYSYLKQASIELGAPEEIIKRDLGKLLLKLEGLQEASIQAALAPKNPAPTLNAEDELAALQLLRAPNLIERIEADLTRCGVVGESYNLLAGYLAAVSRKLDQPLAVLIQSSSAAGKSSLMDAVLNLMPEEERIQYSAMTGQSLFYLGETDLQHKILAIAEEEGVRQAAYALKLLQSDGELTIASTGKDEASGNLVTKQYSVKGPVMLMLTTTAIDVDEELLNRCLVLTINESREQTEAIHVAQRKKQTLDGLLADAEKQAIVRLHQNAQRLIRTVAVVNPFADQLTFLSDKTRTRRDHMKYLTLIRCIALLHQHQRPIQHVEHRGKSLAYIEVTKGDIVLANRLAHDILGRTLDELPPQTRRLLELLQGWVEARSQVQGLKTSEFRFGRKDVREATGWGDTQLKIHLGRLSELEYLLLHRKGLAHEYTLTYDGKSGHQPHLMGLIDADLLDNKLLRSGREEQRSDSGRVMVGAQSDTLNLAPSHAVFGLETEAVGLTQKALIQPPQNNHCVLSSAV</sequence>
<dbReference type="PANTHER" id="PTHR30313:SF2">
    <property type="entry name" value="DNA PRIMASE"/>
    <property type="match status" value="1"/>
</dbReference>
<keyword evidence="1" id="KW-0240">DNA-directed RNA polymerase</keyword>
<keyword evidence="6" id="KW-0479">Metal-binding</keyword>
<dbReference type="InterPro" id="IPR037068">
    <property type="entry name" value="DNA_primase_core_N_sf"/>
</dbReference>
<dbReference type="Gene3D" id="3.90.980.10">
    <property type="entry name" value="DNA primase, catalytic core, N-terminal domain"/>
    <property type="match status" value="1"/>
</dbReference>
<dbReference type="SUPFAM" id="SSF57783">
    <property type="entry name" value="Zinc beta-ribbon"/>
    <property type="match status" value="1"/>
</dbReference>
<dbReference type="InterPro" id="IPR050219">
    <property type="entry name" value="DnaG_primase"/>
</dbReference>
<dbReference type="RefSeq" id="WP_150782819.1">
    <property type="nucleotide sequence ID" value="NZ_CABVIH010000065.1"/>
</dbReference>
<dbReference type="SMART" id="SM00493">
    <property type="entry name" value="TOPRIM"/>
    <property type="match status" value="1"/>
</dbReference>
<evidence type="ECO:0000256" key="1">
    <source>
        <dbReference type="ARBA" id="ARBA00022478"/>
    </source>
</evidence>
<dbReference type="GO" id="GO:0000428">
    <property type="term" value="C:DNA-directed RNA polymerase complex"/>
    <property type="evidence" value="ECO:0007669"/>
    <property type="project" value="UniProtKB-KW"/>
</dbReference>
<dbReference type="GO" id="GO:0003677">
    <property type="term" value="F:DNA binding"/>
    <property type="evidence" value="ECO:0007669"/>
    <property type="project" value="InterPro"/>
</dbReference>
<dbReference type="SUPFAM" id="SSF56731">
    <property type="entry name" value="DNA primase core"/>
    <property type="match status" value="1"/>
</dbReference>
<evidence type="ECO:0000256" key="2">
    <source>
        <dbReference type="ARBA" id="ARBA00022515"/>
    </source>
</evidence>
<dbReference type="Gene3D" id="3.40.1360.10">
    <property type="match status" value="1"/>
</dbReference>
<evidence type="ECO:0000313" key="12">
    <source>
        <dbReference type="Proteomes" id="UP000375525"/>
    </source>
</evidence>
<keyword evidence="3 11" id="KW-0808">Transferase</keyword>
<keyword evidence="4 11" id="KW-0548">Nucleotidyltransferase</keyword>
<dbReference type="Pfam" id="PF13155">
    <property type="entry name" value="Toprim_2"/>
    <property type="match status" value="1"/>
</dbReference>
<dbReference type="GO" id="GO:0008270">
    <property type="term" value="F:zinc ion binding"/>
    <property type="evidence" value="ECO:0007669"/>
    <property type="project" value="UniProtKB-KW"/>
</dbReference>
<dbReference type="PANTHER" id="PTHR30313">
    <property type="entry name" value="DNA PRIMASE"/>
    <property type="match status" value="1"/>
</dbReference>
<dbReference type="EMBL" id="CABVIH010000065">
    <property type="protein sequence ID" value="VVP61073.1"/>
    <property type="molecule type" value="Genomic_DNA"/>
</dbReference>
<feature type="domain" description="Toprim" evidence="10">
    <location>
        <begin position="273"/>
        <end position="356"/>
    </location>
</feature>
<reference evidence="11 12" key="1">
    <citation type="submission" date="2019-09" db="EMBL/GenBank/DDBJ databases">
        <authorList>
            <person name="Chandra G."/>
            <person name="Truman W A."/>
        </authorList>
    </citation>
    <scope>NUCLEOTIDE SEQUENCE [LARGE SCALE GENOMIC DNA]</scope>
    <source>
        <strain evidence="11">PS880</strain>
    </source>
</reference>
<keyword evidence="8" id="KW-0862">Zinc</keyword>
<dbReference type="PROSITE" id="PS50880">
    <property type="entry name" value="TOPRIM"/>
    <property type="match status" value="1"/>
</dbReference>
<dbReference type="Pfam" id="PF01807">
    <property type="entry name" value="Zn_ribbon_DnaG"/>
    <property type="match status" value="1"/>
</dbReference>
<evidence type="ECO:0000256" key="6">
    <source>
        <dbReference type="ARBA" id="ARBA00022723"/>
    </source>
</evidence>
<dbReference type="InterPro" id="IPR006171">
    <property type="entry name" value="TOPRIM_dom"/>
</dbReference>
<dbReference type="Proteomes" id="UP000375525">
    <property type="component" value="Unassembled WGS sequence"/>
</dbReference>
<dbReference type="InterPro" id="IPR034151">
    <property type="entry name" value="TOPRIM_DnaG_bac"/>
</dbReference>
<dbReference type="EC" id="2.7.7.-" evidence="11"/>
<evidence type="ECO:0000256" key="5">
    <source>
        <dbReference type="ARBA" id="ARBA00022705"/>
    </source>
</evidence>
<evidence type="ECO:0000256" key="4">
    <source>
        <dbReference type="ARBA" id="ARBA00022695"/>
    </source>
</evidence>
<dbReference type="InterPro" id="IPR036977">
    <property type="entry name" value="DNA_primase_Znf_CHC2"/>
</dbReference>
<accession>A0A5E7QQ88</accession>
<dbReference type="InterPro" id="IPR002694">
    <property type="entry name" value="Znf_CHC2"/>
</dbReference>
<evidence type="ECO:0000256" key="9">
    <source>
        <dbReference type="ARBA" id="ARBA00023163"/>
    </source>
</evidence>
<evidence type="ECO:0000259" key="10">
    <source>
        <dbReference type="PROSITE" id="PS50880"/>
    </source>
</evidence>
<dbReference type="OrthoDB" id="7465087at2"/>
<keyword evidence="2" id="KW-0639">Primosome</keyword>
<dbReference type="GO" id="GO:0003899">
    <property type="term" value="F:DNA-directed RNA polymerase activity"/>
    <property type="evidence" value="ECO:0007669"/>
    <property type="project" value="InterPro"/>
</dbReference>
<dbReference type="SMART" id="SM00400">
    <property type="entry name" value="ZnF_CHCC"/>
    <property type="match status" value="1"/>
</dbReference>
<gene>
    <name evidence="11" type="primary">dnaG_3</name>
    <name evidence="11" type="ORF">PS880_06247</name>
</gene>
<keyword evidence="9" id="KW-0804">Transcription</keyword>